<name>A0A0A8US67_LEGHA</name>
<evidence type="ECO:0000313" key="2">
    <source>
        <dbReference type="EMBL" id="CEK10376.1"/>
    </source>
</evidence>
<accession>A0A0A8US67</accession>
<dbReference type="AlphaFoldDB" id="A0A0A8US67"/>
<proteinExistence type="predicted"/>
<sequence length="87" mass="9790">MPSQPRQDKWSEIKAQFDKNERLETEADPSPVDTAAEIKRHILNNLGPVDTVEEVDAQRNNQGPKDTKIETVERNEELDPTAPRPGG</sequence>
<reference evidence="3" key="1">
    <citation type="submission" date="2014-09" db="EMBL/GenBank/DDBJ databases">
        <authorList>
            <person name="Gomez-Valero L."/>
        </authorList>
    </citation>
    <scope>NUCLEOTIDE SEQUENCE [LARGE SCALE GENOMIC DNA]</scope>
    <source>
        <strain evidence="3">ATCC35250</strain>
    </source>
</reference>
<feature type="compositionally biased region" description="Basic and acidic residues" evidence="1">
    <location>
        <begin position="65"/>
        <end position="77"/>
    </location>
</feature>
<feature type="compositionally biased region" description="Basic and acidic residues" evidence="1">
    <location>
        <begin position="1"/>
        <end position="25"/>
    </location>
</feature>
<feature type="region of interest" description="Disordered" evidence="1">
    <location>
        <begin position="54"/>
        <end position="87"/>
    </location>
</feature>
<gene>
    <name evidence="2" type="ORF">LHA_1329</name>
</gene>
<keyword evidence="3" id="KW-1185">Reference proteome</keyword>
<protein>
    <submittedName>
        <fullName evidence="2">Uncharacterized protein</fullName>
    </submittedName>
</protein>
<dbReference type="OrthoDB" id="5646606at2"/>
<dbReference type="HOGENOM" id="CLU_2479529_0_0_6"/>
<organism evidence="2 3">
    <name type="scientific">Legionella hackeliae</name>
    <dbReference type="NCBI Taxonomy" id="449"/>
    <lineage>
        <taxon>Bacteria</taxon>
        <taxon>Pseudomonadati</taxon>
        <taxon>Pseudomonadota</taxon>
        <taxon>Gammaproteobacteria</taxon>
        <taxon>Legionellales</taxon>
        <taxon>Legionellaceae</taxon>
        <taxon>Legionella</taxon>
    </lineage>
</organism>
<dbReference type="EMBL" id="LN681225">
    <property type="protein sequence ID" value="CEK10376.1"/>
    <property type="molecule type" value="Genomic_DNA"/>
</dbReference>
<dbReference type="KEGG" id="lha:LHA_1329"/>
<feature type="region of interest" description="Disordered" evidence="1">
    <location>
        <begin position="1"/>
        <end position="31"/>
    </location>
</feature>
<evidence type="ECO:0000313" key="3">
    <source>
        <dbReference type="Proteomes" id="UP000032803"/>
    </source>
</evidence>
<dbReference type="Proteomes" id="UP000032803">
    <property type="component" value="Chromosome I"/>
</dbReference>
<evidence type="ECO:0000256" key="1">
    <source>
        <dbReference type="SAM" id="MobiDB-lite"/>
    </source>
</evidence>
<dbReference type="PATRIC" id="fig|449.7.peg.497"/>
<dbReference type="RefSeq" id="WP_045105764.1">
    <property type="nucleotide sequence ID" value="NZ_LN681225.1"/>
</dbReference>